<evidence type="ECO:0000313" key="1">
    <source>
        <dbReference type="EMBL" id="SVB02785.1"/>
    </source>
</evidence>
<accession>A0A382AMJ2</accession>
<organism evidence="1">
    <name type="scientific">marine metagenome</name>
    <dbReference type="NCBI Taxonomy" id="408172"/>
    <lineage>
        <taxon>unclassified sequences</taxon>
        <taxon>metagenomes</taxon>
        <taxon>ecological metagenomes</taxon>
    </lineage>
</organism>
<proteinExistence type="predicted"/>
<sequence>MPDGHPEHLLWARRFRQLGSVEPMFAANSTLNSRYRSKAVDSRKPPPTVPSIGAMIRSIILS</sequence>
<protein>
    <submittedName>
        <fullName evidence="1">Uncharacterized protein</fullName>
    </submittedName>
</protein>
<name>A0A382AMJ2_9ZZZZ</name>
<gene>
    <name evidence="1" type="ORF">METZ01_LOCUS155639</name>
</gene>
<reference evidence="1" key="1">
    <citation type="submission" date="2018-05" db="EMBL/GenBank/DDBJ databases">
        <authorList>
            <person name="Lanie J.A."/>
            <person name="Ng W.-L."/>
            <person name="Kazmierczak K.M."/>
            <person name="Andrzejewski T.M."/>
            <person name="Davidsen T.M."/>
            <person name="Wayne K.J."/>
            <person name="Tettelin H."/>
            <person name="Glass J.I."/>
            <person name="Rusch D."/>
            <person name="Podicherti R."/>
            <person name="Tsui H.-C.T."/>
            <person name="Winkler M.E."/>
        </authorList>
    </citation>
    <scope>NUCLEOTIDE SEQUENCE</scope>
</reference>
<dbReference type="AlphaFoldDB" id="A0A382AMJ2"/>
<dbReference type="EMBL" id="UINC01026044">
    <property type="protein sequence ID" value="SVB02785.1"/>
    <property type="molecule type" value="Genomic_DNA"/>
</dbReference>